<dbReference type="EMBL" id="AQHR01000110">
    <property type="protein sequence ID" value="EON75084.1"/>
    <property type="molecule type" value="Genomic_DNA"/>
</dbReference>
<name>R7ZM50_9BACT</name>
<evidence type="ECO:0000256" key="1">
    <source>
        <dbReference type="SAM" id="Phobius"/>
    </source>
</evidence>
<feature type="transmembrane region" description="Helical" evidence="1">
    <location>
        <begin position="15"/>
        <end position="34"/>
    </location>
</feature>
<evidence type="ECO:0000313" key="2">
    <source>
        <dbReference type="EMBL" id="EON75084.1"/>
    </source>
</evidence>
<sequence>MVLNPLGSTNPKSFGFYWSLFTGLFGSFSTAWTVKKFQKKPEK</sequence>
<comment type="caution">
    <text evidence="2">The sequence shown here is derived from an EMBL/GenBank/DDBJ whole genome shotgun (WGS) entry which is preliminary data.</text>
</comment>
<dbReference type="AlphaFoldDB" id="R7ZM50"/>
<dbReference type="STRING" id="1232681.ADIS_4255"/>
<reference evidence="2 3" key="1">
    <citation type="submission" date="2013-02" db="EMBL/GenBank/DDBJ databases">
        <title>A novel strain isolated from Lonar lake, Maharashtra, India.</title>
        <authorList>
            <person name="Singh A."/>
        </authorList>
    </citation>
    <scope>NUCLEOTIDE SEQUENCE [LARGE SCALE GENOMIC DNA]</scope>
    <source>
        <strain evidence="2 3">AK24</strain>
    </source>
</reference>
<keyword evidence="1" id="KW-0472">Membrane</keyword>
<organism evidence="2 3">
    <name type="scientific">Lunatimonas lonarensis</name>
    <dbReference type="NCBI Taxonomy" id="1232681"/>
    <lineage>
        <taxon>Bacteria</taxon>
        <taxon>Pseudomonadati</taxon>
        <taxon>Bacteroidota</taxon>
        <taxon>Cytophagia</taxon>
        <taxon>Cytophagales</taxon>
        <taxon>Cyclobacteriaceae</taxon>
    </lineage>
</organism>
<protein>
    <submittedName>
        <fullName evidence="2">Uncharacterized protein</fullName>
    </submittedName>
</protein>
<keyword evidence="3" id="KW-1185">Reference proteome</keyword>
<gene>
    <name evidence="2" type="ORF">ADIS_4255</name>
</gene>
<proteinExistence type="predicted"/>
<dbReference type="Proteomes" id="UP000013909">
    <property type="component" value="Unassembled WGS sequence"/>
</dbReference>
<keyword evidence="1" id="KW-0812">Transmembrane</keyword>
<evidence type="ECO:0000313" key="3">
    <source>
        <dbReference type="Proteomes" id="UP000013909"/>
    </source>
</evidence>
<accession>R7ZM50</accession>
<keyword evidence="1" id="KW-1133">Transmembrane helix</keyword>